<keyword evidence="3" id="KW-0125">Carotenoid biosynthesis</keyword>
<dbReference type="SFLD" id="SFLDG01018">
    <property type="entry name" value="Squalene/Phytoene_Synthase_Lik"/>
    <property type="match status" value="1"/>
</dbReference>
<dbReference type="GO" id="GO:0051996">
    <property type="term" value="F:squalene synthase [NAD(P)H] activity"/>
    <property type="evidence" value="ECO:0007669"/>
    <property type="project" value="InterPro"/>
</dbReference>
<evidence type="ECO:0000256" key="2">
    <source>
        <dbReference type="ARBA" id="ARBA00022679"/>
    </source>
</evidence>
<dbReference type="SFLD" id="SFLDS00005">
    <property type="entry name" value="Isoprenoid_Synthase_Type_I"/>
    <property type="match status" value="1"/>
</dbReference>
<dbReference type="Gene3D" id="1.10.600.10">
    <property type="entry name" value="Farnesyl Diphosphate Synthase"/>
    <property type="match status" value="1"/>
</dbReference>
<gene>
    <name evidence="4" type="ORF">AWM68_09510</name>
</gene>
<dbReference type="InterPro" id="IPR033904">
    <property type="entry name" value="Trans_IPPS_HH"/>
</dbReference>
<dbReference type="InterPro" id="IPR044843">
    <property type="entry name" value="Trans_IPPS_bact-type"/>
</dbReference>
<dbReference type="InterPro" id="IPR002060">
    <property type="entry name" value="Squ/phyt_synthse"/>
</dbReference>
<reference evidence="5" key="1">
    <citation type="submission" date="2016-01" db="EMBL/GenBank/DDBJ databases">
        <title>Draft genome of Chromobacterium sp. F49.</title>
        <authorList>
            <person name="Hong K.W."/>
        </authorList>
    </citation>
    <scope>NUCLEOTIDE SEQUENCE [LARGE SCALE GENOMIC DNA]</scope>
    <source>
        <strain evidence="5">P7IIIA</strain>
    </source>
</reference>
<name>A0A161RTQ4_9BACL</name>
<dbReference type="Pfam" id="PF00494">
    <property type="entry name" value="SQS_PSY"/>
    <property type="match status" value="1"/>
</dbReference>
<dbReference type="InterPro" id="IPR019845">
    <property type="entry name" value="Squalene/phytoene_synthase_CS"/>
</dbReference>
<proteinExistence type="predicted"/>
<comment type="pathway">
    <text evidence="1">Carotenoid biosynthesis.</text>
</comment>
<evidence type="ECO:0000256" key="1">
    <source>
        <dbReference type="ARBA" id="ARBA00004829"/>
    </source>
</evidence>
<comment type="caution">
    <text evidence="4">The sequence shown here is derived from an EMBL/GenBank/DDBJ whole genome shotgun (WGS) entry which is preliminary data.</text>
</comment>
<dbReference type="InterPro" id="IPR008949">
    <property type="entry name" value="Isoprenoid_synthase_dom_sf"/>
</dbReference>
<protein>
    <submittedName>
        <fullName evidence="4">Phytoene synthase</fullName>
    </submittedName>
</protein>
<evidence type="ECO:0000313" key="5">
    <source>
        <dbReference type="Proteomes" id="UP000076567"/>
    </source>
</evidence>
<dbReference type="CDD" id="cd00683">
    <property type="entry name" value="Trans_IPPS_HH"/>
    <property type="match status" value="1"/>
</dbReference>
<dbReference type="Proteomes" id="UP000076567">
    <property type="component" value="Unassembled WGS sequence"/>
</dbReference>
<evidence type="ECO:0000256" key="3">
    <source>
        <dbReference type="ARBA" id="ARBA00022746"/>
    </source>
</evidence>
<evidence type="ECO:0000313" key="4">
    <source>
        <dbReference type="EMBL" id="KZE64876.1"/>
    </source>
</evidence>
<dbReference type="PROSITE" id="PS01044">
    <property type="entry name" value="SQUALEN_PHYTOEN_SYN_1"/>
    <property type="match status" value="1"/>
</dbReference>
<dbReference type="SUPFAM" id="SSF48576">
    <property type="entry name" value="Terpenoid synthases"/>
    <property type="match status" value="1"/>
</dbReference>
<dbReference type="EMBL" id="LRFC01000034">
    <property type="protein sequence ID" value="KZE64876.1"/>
    <property type="molecule type" value="Genomic_DNA"/>
</dbReference>
<dbReference type="GO" id="GO:0004311">
    <property type="term" value="F:geranylgeranyl diphosphate synthase activity"/>
    <property type="evidence" value="ECO:0007669"/>
    <property type="project" value="InterPro"/>
</dbReference>
<keyword evidence="5" id="KW-1185">Reference proteome</keyword>
<dbReference type="AlphaFoldDB" id="A0A161RTQ4"/>
<organism evidence="4 5">
    <name type="scientific">Fictibacillus phosphorivorans</name>
    <dbReference type="NCBI Taxonomy" id="1221500"/>
    <lineage>
        <taxon>Bacteria</taxon>
        <taxon>Bacillati</taxon>
        <taxon>Bacillota</taxon>
        <taxon>Bacilli</taxon>
        <taxon>Bacillales</taxon>
        <taxon>Fictibacillaceae</taxon>
        <taxon>Fictibacillus</taxon>
    </lineage>
</organism>
<accession>A0A161RTQ4</accession>
<dbReference type="PANTHER" id="PTHR31480">
    <property type="entry name" value="BIFUNCTIONAL LYCOPENE CYCLASE/PHYTOENE SYNTHASE"/>
    <property type="match status" value="1"/>
</dbReference>
<keyword evidence="2" id="KW-0808">Transferase</keyword>
<sequence length="283" mass="33245">MKNLVTVQESYSYCEEVIKVHSKTFYKAFSFLPDEKRRAVWAVYSFCRTVDDIVDEGKRPLEELAVFKEQFKQFLNGKIPATEPMWIALQHVFQQFEMEEQAFLDMIKGQEMDLYKSHYETVEELEYYSYHVASTVGLMLLPILAPEQKELVRKGAIYLGIGMQFTNVLRDIAEDLDRGRVYLPSSIMAEHGYTEDDLKKEVVDNRFIMAWESIAMRAEVFYAKFNETLDHYPIDSRMPVQLASIYYREILNKVRKQNYKVFSSRAFVSSEEKGDLFKKIAVE</sequence>
<dbReference type="SFLD" id="SFLDG01212">
    <property type="entry name" value="Phytoene_synthase_like"/>
    <property type="match status" value="1"/>
</dbReference>
<dbReference type="GO" id="GO:0016117">
    <property type="term" value="P:carotenoid biosynthetic process"/>
    <property type="evidence" value="ECO:0007669"/>
    <property type="project" value="UniProtKB-KW"/>
</dbReference>